<dbReference type="SUPFAM" id="SSF51905">
    <property type="entry name" value="FAD/NAD(P)-binding domain"/>
    <property type="match status" value="1"/>
</dbReference>
<dbReference type="Gene3D" id="3.50.50.60">
    <property type="entry name" value="FAD/NAD(P)-binding domain"/>
    <property type="match status" value="1"/>
</dbReference>
<dbReference type="InterPro" id="IPR036188">
    <property type="entry name" value="FAD/NAD-bd_sf"/>
</dbReference>
<dbReference type="Proteomes" id="UP000624709">
    <property type="component" value="Unassembled WGS sequence"/>
</dbReference>
<evidence type="ECO:0000313" key="2">
    <source>
        <dbReference type="EMBL" id="GIE69888.1"/>
    </source>
</evidence>
<gene>
    <name evidence="2" type="ORF">Apa02nite_059960</name>
</gene>
<dbReference type="Pfam" id="PF01593">
    <property type="entry name" value="Amino_oxidase"/>
    <property type="match status" value="1"/>
</dbReference>
<evidence type="ECO:0000313" key="3">
    <source>
        <dbReference type="Proteomes" id="UP000624709"/>
    </source>
</evidence>
<protein>
    <submittedName>
        <fullName evidence="2">Dehydrogenase</fullName>
    </submittedName>
</protein>
<organism evidence="2 3">
    <name type="scientific">Actinoplanes palleronii</name>
    <dbReference type="NCBI Taxonomy" id="113570"/>
    <lineage>
        <taxon>Bacteria</taxon>
        <taxon>Bacillati</taxon>
        <taxon>Actinomycetota</taxon>
        <taxon>Actinomycetes</taxon>
        <taxon>Micromonosporales</taxon>
        <taxon>Micromonosporaceae</taxon>
        <taxon>Actinoplanes</taxon>
    </lineage>
</organism>
<feature type="domain" description="Amine oxidase" evidence="1">
    <location>
        <begin position="48"/>
        <end position="490"/>
    </location>
</feature>
<evidence type="ECO:0000259" key="1">
    <source>
        <dbReference type="Pfam" id="PF01593"/>
    </source>
</evidence>
<dbReference type="InterPro" id="IPR002937">
    <property type="entry name" value="Amino_oxidase"/>
</dbReference>
<sequence>MAGHTPIVTSSRGPGSLSRHAHLRTRIDPSLPHTVEHPVHTVVVGGGIAGMTAALLLAERGVAVTLLERDDRLGGRLAAWPKQLADGSTQMVGHGFHAFFRQYYNWRGILRRIDPALSFLRPAEHYPVVSRAWPDEDFGGLPGQPPWSLLALIARSPSLRMREMRDVDGPTAMALLRYSREQTYRDFDTMPAAEFLDRLAMPDRARALLFDVFAHSFFNPAAQMSAAEMIMQFHFYFLRNAEGLDFDAPEDDYQSTIWTPLCERLQAFGGDIRTGATVDRIEPGWTVTLTGGARIRADHVVLATDPASARDLVAASPDLARLAPRLASDIATVRTTAPYAVSRIWTDRDLAPHRAGFSSVAREPLLDSISLFHRVERGSARWARKTGGAVVELHAYAAEAGIDAPAAARDMWSQLAAVWPEARGLRAVDGDTRIGHDAPAFDVGSDATRPGVTTDADGLFLAGDWVRMPFPCALMERSAASAATAVNTILHRHGVRQVQVYSIPPRGLLAPAQRTFSARNCIRGVA</sequence>
<comment type="caution">
    <text evidence="2">The sequence shown here is derived from an EMBL/GenBank/DDBJ whole genome shotgun (WGS) entry which is preliminary data.</text>
</comment>
<name>A0ABQ4BGU0_9ACTN</name>
<dbReference type="InterPro" id="IPR050464">
    <property type="entry name" value="Zeta_carotene_desat/Oxidored"/>
</dbReference>
<dbReference type="PANTHER" id="PTHR42923:SF43">
    <property type="entry name" value="AMINE OXIDASE"/>
    <property type="match status" value="1"/>
</dbReference>
<proteinExistence type="predicted"/>
<dbReference type="PANTHER" id="PTHR42923">
    <property type="entry name" value="PROTOPORPHYRINOGEN OXIDASE"/>
    <property type="match status" value="1"/>
</dbReference>
<keyword evidence="3" id="KW-1185">Reference proteome</keyword>
<dbReference type="EMBL" id="BOMS01000093">
    <property type="protein sequence ID" value="GIE69888.1"/>
    <property type="molecule type" value="Genomic_DNA"/>
</dbReference>
<reference evidence="2 3" key="1">
    <citation type="submission" date="2021-01" db="EMBL/GenBank/DDBJ databases">
        <title>Whole genome shotgun sequence of Actinoplanes palleronii NBRC 14916.</title>
        <authorList>
            <person name="Komaki H."/>
            <person name="Tamura T."/>
        </authorList>
    </citation>
    <scope>NUCLEOTIDE SEQUENCE [LARGE SCALE GENOMIC DNA]</scope>
    <source>
        <strain evidence="2 3">NBRC 14916</strain>
    </source>
</reference>
<accession>A0ABQ4BGU0</accession>